<name>A0A0G9H6I8_9GAMM</name>
<sequence length="551" mass="60222">MALLVDIFGYLSIILHGLVIVAQSMMLGGLLFLVFLLHPLAAQLAQGEQLEQRVAHMARWSAWALLLCELATTTLQVSVLMATVELPFGNVMQASFAVAASVKMLCALVIALGLRPSILAQPYGRWLLMLVGLIELGAATMTTHAYARLQNNALLLLVEGLHQFGAAIWIGAIPSFVLVLKQLADAEGLRRVGSGFSRMAMLGVACILVSGITMWVYYVGDMQGFYGTAYGVMVGAKIAMFVGLLGLGLGNLLVTERLRKRQDASVIRLRRFAEVEIGIGFTIFFAAASLTSVPPAVDLTTDRVSLHEIAERNAPAWPLLDSPDHATLAISQLQATLDRDAKRDNHEAEAATLPGSGILPPRNAQDIAWSEYNHHWAGIFVCLIGLLALLASAGVRWARHWPLLFLAMAGFLLVRSDPEVWPLGQTGWWAAWRDVEVAQHRFFVVLILLFGAFEWAVRTGRWKSERAALVFPLLVAVGGAMLLTHSHQISNVKDQLLIELTHTPLALAGVTAGWARWLEIRLPGRGGRIAGYVWPACFILIGVILLWYREA</sequence>
<feature type="transmembrane region" description="Helical" evidence="6">
    <location>
        <begin position="62"/>
        <end position="82"/>
    </location>
</feature>
<keyword evidence="6" id="KW-0186">Copper</keyword>
<evidence type="ECO:0000259" key="7">
    <source>
        <dbReference type="Pfam" id="PF05425"/>
    </source>
</evidence>
<dbReference type="PANTHER" id="PTHR34820:SF4">
    <property type="entry name" value="INNER MEMBRANE PROTEIN YEBZ"/>
    <property type="match status" value="1"/>
</dbReference>
<feature type="transmembrane region" description="Helical" evidence="6">
    <location>
        <begin position="13"/>
        <end position="41"/>
    </location>
</feature>
<keyword evidence="3 6" id="KW-0812">Transmembrane</keyword>
<accession>A0A0G9H6I8</accession>
<dbReference type="Pfam" id="PF05425">
    <property type="entry name" value="CopD"/>
    <property type="match status" value="1"/>
</dbReference>
<feature type="transmembrane region" description="Helical" evidence="6">
    <location>
        <begin position="438"/>
        <end position="457"/>
    </location>
</feature>
<feature type="transmembrane region" description="Helical" evidence="6">
    <location>
        <begin position="496"/>
        <end position="517"/>
    </location>
</feature>
<dbReference type="RefSeq" id="WP_046970829.1">
    <property type="nucleotide sequence ID" value="NZ_JPLA01000013.1"/>
</dbReference>
<proteinExistence type="inferred from homology"/>
<dbReference type="InterPro" id="IPR008457">
    <property type="entry name" value="Cu-R_CopD_dom"/>
</dbReference>
<comment type="caution">
    <text evidence="8">The sequence shown here is derived from an EMBL/GenBank/DDBJ whole genome shotgun (WGS) entry which is preliminary data.</text>
</comment>
<feature type="transmembrane region" description="Helical" evidence="6">
    <location>
        <begin position="529"/>
        <end position="548"/>
    </location>
</feature>
<feature type="transmembrane region" description="Helical" evidence="6">
    <location>
        <begin position="126"/>
        <end position="146"/>
    </location>
</feature>
<feature type="transmembrane region" description="Helical" evidence="6">
    <location>
        <begin position="376"/>
        <end position="394"/>
    </location>
</feature>
<keyword evidence="5 6" id="KW-0472">Membrane</keyword>
<feature type="transmembrane region" description="Helical" evidence="6">
    <location>
        <begin position="275"/>
        <end position="297"/>
    </location>
</feature>
<comment type="similarity">
    <text evidence="6">Belongs to the CopD family.</text>
</comment>
<gene>
    <name evidence="8" type="ORF">Y882_05315</name>
</gene>
<protein>
    <recommendedName>
        <fullName evidence="6">Copper resistance protein D</fullName>
    </recommendedName>
</protein>
<dbReference type="AlphaFoldDB" id="A0A0G9H6I8"/>
<keyword evidence="6" id="KW-0997">Cell inner membrane</keyword>
<dbReference type="Proteomes" id="UP000035481">
    <property type="component" value="Unassembled WGS sequence"/>
</dbReference>
<feature type="transmembrane region" description="Helical" evidence="6">
    <location>
        <begin position="166"/>
        <end position="184"/>
    </location>
</feature>
<evidence type="ECO:0000313" key="8">
    <source>
        <dbReference type="EMBL" id="KLD64844.1"/>
    </source>
</evidence>
<feature type="domain" description="Copper resistance protein D" evidence="7">
    <location>
        <begin position="192"/>
        <end position="290"/>
    </location>
</feature>
<dbReference type="PANTHER" id="PTHR34820">
    <property type="entry name" value="INNER MEMBRANE PROTEIN YEBZ"/>
    <property type="match status" value="1"/>
</dbReference>
<feature type="transmembrane region" description="Helical" evidence="6">
    <location>
        <begin position="196"/>
        <end position="218"/>
    </location>
</feature>
<comment type="subcellular location">
    <subcellularLocation>
        <location evidence="6">Cell inner membrane</location>
        <topology evidence="6">Multi-pass membrane protein</topology>
    </subcellularLocation>
    <subcellularLocation>
        <location evidence="1">Cell membrane</location>
        <topology evidence="1">Multi-pass membrane protein</topology>
    </subcellularLocation>
</comment>
<evidence type="ECO:0000256" key="1">
    <source>
        <dbReference type="ARBA" id="ARBA00004651"/>
    </source>
</evidence>
<evidence type="ECO:0000313" key="9">
    <source>
        <dbReference type="Proteomes" id="UP000035481"/>
    </source>
</evidence>
<dbReference type="PATRIC" id="fig|1440762.4.peg.407"/>
<dbReference type="STRING" id="1440762.Y882_05315"/>
<comment type="function">
    <text evidence="6">Involved in copper resistance.</text>
</comment>
<keyword evidence="2 6" id="KW-1003">Cell membrane</keyword>
<reference evidence="8 9" key="1">
    <citation type="journal article" date="2015" name="Antonie Van Leeuwenhoek">
        <title>A phylogenomic and molecular marker based taxonomic framework for the order Xanthomonadales: proposal to transfer the families Algiphilaceae and Solimonadaceae to the order Nevskiales ord. nov. and to create a new family within the order Xanthomonadales, the family Rhodanobacteraceae fam. nov., containing the genus Rhodanobacter and its closest relatives.</title>
        <authorList>
            <person name="Naushad S."/>
            <person name="Adeolu M."/>
            <person name="Wong S."/>
            <person name="Sohail M."/>
            <person name="Schellhorn H.E."/>
            <person name="Gupta R.S."/>
        </authorList>
    </citation>
    <scope>NUCLEOTIDE SEQUENCE [LARGE SCALE GENOMIC DNA]</scope>
    <source>
        <strain evidence="8 9">DSM 16301</strain>
    </source>
</reference>
<keyword evidence="4 6" id="KW-1133">Transmembrane helix</keyword>
<dbReference type="GO" id="GO:0005886">
    <property type="term" value="C:plasma membrane"/>
    <property type="evidence" value="ECO:0007669"/>
    <property type="project" value="UniProtKB-SubCell"/>
</dbReference>
<organism evidence="8 9">
    <name type="scientific">Dyella japonica DSM 16301</name>
    <dbReference type="NCBI Taxonomy" id="1440762"/>
    <lineage>
        <taxon>Bacteria</taxon>
        <taxon>Pseudomonadati</taxon>
        <taxon>Pseudomonadota</taxon>
        <taxon>Gammaproteobacteria</taxon>
        <taxon>Lysobacterales</taxon>
        <taxon>Rhodanobacteraceae</taxon>
        <taxon>Dyella</taxon>
    </lineage>
</organism>
<evidence type="ECO:0000256" key="3">
    <source>
        <dbReference type="ARBA" id="ARBA00022692"/>
    </source>
</evidence>
<evidence type="ECO:0000256" key="5">
    <source>
        <dbReference type="ARBA" id="ARBA00023136"/>
    </source>
</evidence>
<dbReference type="GO" id="GO:0046688">
    <property type="term" value="P:response to copper ion"/>
    <property type="evidence" value="ECO:0007669"/>
    <property type="project" value="UniProtKB-UniRule"/>
</dbReference>
<dbReference type="InterPro" id="IPR032694">
    <property type="entry name" value="CopC/D"/>
</dbReference>
<feature type="transmembrane region" description="Helical" evidence="6">
    <location>
        <begin position="94"/>
        <end position="114"/>
    </location>
</feature>
<dbReference type="EMBL" id="JPLA01000013">
    <property type="protein sequence ID" value="KLD64844.1"/>
    <property type="molecule type" value="Genomic_DNA"/>
</dbReference>
<comment type="caution">
    <text evidence="6">Lacks conserved residue(s) required for the propagation of feature annotation.</text>
</comment>
<dbReference type="OrthoDB" id="113685at2"/>
<feature type="transmembrane region" description="Helical" evidence="6">
    <location>
        <begin position="230"/>
        <end position="254"/>
    </location>
</feature>
<dbReference type="GO" id="GO:0006825">
    <property type="term" value="P:copper ion transport"/>
    <property type="evidence" value="ECO:0007669"/>
    <property type="project" value="InterPro"/>
</dbReference>
<evidence type="ECO:0000256" key="2">
    <source>
        <dbReference type="ARBA" id="ARBA00022475"/>
    </source>
</evidence>
<evidence type="ECO:0000256" key="4">
    <source>
        <dbReference type="ARBA" id="ARBA00022989"/>
    </source>
</evidence>
<evidence type="ECO:0000256" key="6">
    <source>
        <dbReference type="RuleBase" id="RU369037"/>
    </source>
</evidence>
<feature type="transmembrane region" description="Helical" evidence="6">
    <location>
        <begin position="469"/>
        <end position="490"/>
    </location>
</feature>